<feature type="region of interest" description="Disordered" evidence="1">
    <location>
        <begin position="343"/>
        <end position="375"/>
    </location>
</feature>
<feature type="region of interest" description="Disordered" evidence="1">
    <location>
        <begin position="590"/>
        <end position="614"/>
    </location>
</feature>
<feature type="region of interest" description="Disordered" evidence="1">
    <location>
        <begin position="177"/>
        <end position="225"/>
    </location>
</feature>
<evidence type="ECO:0000313" key="2">
    <source>
        <dbReference type="EMBL" id="KIP02294.1"/>
    </source>
</evidence>
<keyword evidence="3" id="KW-1185">Reference proteome</keyword>
<feature type="region of interest" description="Disordered" evidence="1">
    <location>
        <begin position="420"/>
        <end position="552"/>
    </location>
</feature>
<feature type="compositionally biased region" description="Basic and acidic residues" evidence="1">
    <location>
        <begin position="253"/>
        <end position="266"/>
    </location>
</feature>
<dbReference type="AlphaFoldDB" id="A0A0C3NCR5"/>
<sequence length="614" mass="67638">MGFFKRLFSIGSKKSRRNQHARHDEPVDANGRIVPAPEPWQQADRDATRLLRSSSAHFSVVSKVDYTNMPPLPHPINSVATTPAATPAKSEASVQRRGTYTVKVLERKLESRTEFPNANPPIPHDDEHDNLDDSPLAKRANSRHVPFTPRDESRLLRLRQDPSVVSLLNMYDDKGRISSTAFSNTPDTSAAEEELPGRQPVKRSGSTLRQLLGEPSSEDREEAAEGDISWAERYLGEYAASTHSLASTAPVETPKDIDTHSPHDPSTKPFLPNFTFSSDLSHDISASYPIISSMEVELSGETEPDINSPIVEEPEPEENKTPKRAAEVFGFLTERRKSVLERQRSQLQRGSAAAPSKDVIPPLPSLTVPQASPNPDISDTSILTTFAQIHTATVTKLTPVPNPLSRSTDTSNLLSNTHAHPLQERSFSPTNVQTPQLTGESPFSTASGSSSKIPRGPRPAPHTTATPPTDKHAEPHRHKNSTHKHARRDATASARPRAPRHAHDPHTPQRTRNPKRRVCSQSSSACSDGENSMCRGGRRHARNKENSPPALPLRTLFDVRHPNLVRGDPPSPASSSELSPVAKEMMLSVRKQRMRAREEVRGSARHARRASVGR</sequence>
<reference evidence="2 3" key="1">
    <citation type="journal article" date="2014" name="PLoS Genet.">
        <title>Analysis of the Phlebiopsis gigantea genome, transcriptome and secretome provides insight into its pioneer colonization strategies of wood.</title>
        <authorList>
            <person name="Hori C."/>
            <person name="Ishida T."/>
            <person name="Igarashi K."/>
            <person name="Samejima M."/>
            <person name="Suzuki H."/>
            <person name="Master E."/>
            <person name="Ferreira P."/>
            <person name="Ruiz-Duenas F.J."/>
            <person name="Held B."/>
            <person name="Canessa P."/>
            <person name="Larrondo L.F."/>
            <person name="Schmoll M."/>
            <person name="Druzhinina I.S."/>
            <person name="Kubicek C.P."/>
            <person name="Gaskell J.A."/>
            <person name="Kersten P."/>
            <person name="St John F."/>
            <person name="Glasner J."/>
            <person name="Sabat G."/>
            <person name="Splinter BonDurant S."/>
            <person name="Syed K."/>
            <person name="Yadav J."/>
            <person name="Mgbeahuruike A.C."/>
            <person name="Kovalchuk A."/>
            <person name="Asiegbu F.O."/>
            <person name="Lackner G."/>
            <person name="Hoffmeister D."/>
            <person name="Rencoret J."/>
            <person name="Gutierrez A."/>
            <person name="Sun H."/>
            <person name="Lindquist E."/>
            <person name="Barry K."/>
            <person name="Riley R."/>
            <person name="Grigoriev I.V."/>
            <person name="Henrissat B."/>
            <person name="Kues U."/>
            <person name="Berka R.M."/>
            <person name="Martinez A.T."/>
            <person name="Covert S.F."/>
            <person name="Blanchette R.A."/>
            <person name="Cullen D."/>
        </authorList>
    </citation>
    <scope>NUCLEOTIDE SEQUENCE [LARGE SCALE GENOMIC DNA]</scope>
    <source>
        <strain evidence="2 3">11061_1 CR5-6</strain>
    </source>
</reference>
<dbReference type="STRING" id="745531.A0A0C3NCR5"/>
<accession>A0A0C3NCR5</accession>
<dbReference type="EMBL" id="KN840685">
    <property type="protein sequence ID" value="KIP02294.1"/>
    <property type="molecule type" value="Genomic_DNA"/>
</dbReference>
<dbReference type="HOGENOM" id="CLU_026520_0_0_1"/>
<evidence type="ECO:0000256" key="1">
    <source>
        <dbReference type="SAM" id="MobiDB-lite"/>
    </source>
</evidence>
<protein>
    <submittedName>
        <fullName evidence="2">Uncharacterized protein</fullName>
    </submittedName>
</protein>
<name>A0A0C3NCR5_PHLG1</name>
<feature type="compositionally biased region" description="Polar residues" evidence="1">
    <location>
        <begin position="519"/>
        <end position="530"/>
    </location>
</feature>
<feature type="region of interest" description="Disordered" evidence="1">
    <location>
        <begin position="302"/>
        <end position="322"/>
    </location>
</feature>
<feature type="region of interest" description="Disordered" evidence="1">
    <location>
        <begin position="12"/>
        <end position="41"/>
    </location>
</feature>
<evidence type="ECO:0000313" key="3">
    <source>
        <dbReference type="Proteomes" id="UP000053257"/>
    </source>
</evidence>
<proteinExistence type="predicted"/>
<feature type="compositionally biased region" description="Basic residues" evidence="1">
    <location>
        <begin position="603"/>
        <end position="614"/>
    </location>
</feature>
<gene>
    <name evidence="2" type="ORF">PHLGIDRAFT_130807</name>
</gene>
<feature type="region of interest" description="Disordered" evidence="1">
    <location>
        <begin position="111"/>
        <end position="148"/>
    </location>
</feature>
<feature type="compositionally biased region" description="Basic residues" evidence="1">
    <location>
        <begin position="474"/>
        <end position="487"/>
    </location>
</feature>
<feature type="region of interest" description="Disordered" evidence="1">
    <location>
        <begin position="244"/>
        <end position="270"/>
    </location>
</feature>
<dbReference type="Proteomes" id="UP000053257">
    <property type="component" value="Unassembled WGS sequence"/>
</dbReference>
<feature type="compositionally biased region" description="Polar residues" evidence="1">
    <location>
        <begin position="425"/>
        <end position="452"/>
    </location>
</feature>
<feature type="region of interest" description="Disordered" evidence="1">
    <location>
        <begin position="78"/>
        <end position="97"/>
    </location>
</feature>
<organism evidence="2 3">
    <name type="scientific">Phlebiopsis gigantea (strain 11061_1 CR5-6)</name>
    <name type="common">White-rot fungus</name>
    <name type="synonym">Peniophora gigantea</name>
    <dbReference type="NCBI Taxonomy" id="745531"/>
    <lineage>
        <taxon>Eukaryota</taxon>
        <taxon>Fungi</taxon>
        <taxon>Dikarya</taxon>
        <taxon>Basidiomycota</taxon>
        <taxon>Agaricomycotina</taxon>
        <taxon>Agaricomycetes</taxon>
        <taxon>Polyporales</taxon>
        <taxon>Phanerochaetaceae</taxon>
        <taxon>Phlebiopsis</taxon>
    </lineage>
</organism>
<feature type="compositionally biased region" description="Polar residues" evidence="1">
    <location>
        <begin position="177"/>
        <end position="188"/>
    </location>
</feature>
<dbReference type="OrthoDB" id="3168838at2759"/>